<proteinExistence type="predicted"/>
<dbReference type="Proteomes" id="UP000441585">
    <property type="component" value="Unassembled WGS sequence"/>
</dbReference>
<accession>A0A6I2M6P3</accession>
<dbReference type="PANTHER" id="PTHR43252">
    <property type="entry name" value="TRANSCRIPTIONAL REGULATOR YQJI"/>
    <property type="match status" value="1"/>
</dbReference>
<evidence type="ECO:0008006" key="6">
    <source>
        <dbReference type="Google" id="ProtNLM"/>
    </source>
</evidence>
<gene>
    <name evidence="4" type="ORF">GJU41_07415</name>
</gene>
<dbReference type="InterPro" id="IPR005149">
    <property type="entry name" value="Tscrpt_reg_PadR_N"/>
</dbReference>
<dbReference type="Pfam" id="PF03551">
    <property type="entry name" value="PadR"/>
    <property type="match status" value="1"/>
</dbReference>
<protein>
    <recommendedName>
        <fullName evidence="6">PadR family transcriptional regulator</fullName>
    </recommendedName>
</protein>
<dbReference type="PANTHER" id="PTHR43252:SF2">
    <property type="entry name" value="TRANSCRIPTION REGULATOR, PADR-LIKE FAMILY"/>
    <property type="match status" value="1"/>
</dbReference>
<evidence type="ECO:0000259" key="3">
    <source>
        <dbReference type="Pfam" id="PF10400"/>
    </source>
</evidence>
<sequence>MSIEHSILAVISFTPATGYDIKNEFETKASSLFWGMSYGSIYPKLKNLEEKGYIYSVLKEQGGRQKKQYELTKKGWIELENWLSEAPSYPSVKDELFMKLAAWHTEMDENILLSHLEKRKAESTELLQYVRHWQQNGTSFISSIGMIGIRYAEMKLETEIRWINESVEQLKTDALPPSQDPRSMEKKLLERRNSKLNS</sequence>
<evidence type="ECO:0000313" key="5">
    <source>
        <dbReference type="Proteomes" id="UP000441585"/>
    </source>
</evidence>
<dbReference type="AlphaFoldDB" id="A0A6I2M6P3"/>
<reference evidence="4 5" key="1">
    <citation type="submission" date="2019-11" db="EMBL/GenBank/DDBJ databases">
        <title>Bacillus idriensis genome.</title>
        <authorList>
            <person name="Konopka E.N."/>
            <person name="Newman J.D."/>
        </authorList>
    </citation>
    <scope>NUCLEOTIDE SEQUENCE [LARGE SCALE GENOMIC DNA]</scope>
    <source>
        <strain evidence="4 5">DSM 19097</strain>
    </source>
</reference>
<dbReference type="Pfam" id="PF10400">
    <property type="entry name" value="Vir_act_alpha_C"/>
    <property type="match status" value="1"/>
</dbReference>
<dbReference type="InterPro" id="IPR018309">
    <property type="entry name" value="Tscrpt_reg_PadR_C"/>
</dbReference>
<organism evidence="4 5">
    <name type="scientific">Metabacillus idriensis</name>
    <dbReference type="NCBI Taxonomy" id="324768"/>
    <lineage>
        <taxon>Bacteria</taxon>
        <taxon>Bacillati</taxon>
        <taxon>Bacillota</taxon>
        <taxon>Bacilli</taxon>
        <taxon>Bacillales</taxon>
        <taxon>Bacillaceae</taxon>
        <taxon>Metabacillus</taxon>
    </lineage>
</organism>
<feature type="region of interest" description="Disordered" evidence="1">
    <location>
        <begin position="172"/>
        <end position="198"/>
    </location>
</feature>
<evidence type="ECO:0000259" key="2">
    <source>
        <dbReference type="Pfam" id="PF03551"/>
    </source>
</evidence>
<feature type="domain" description="Transcription regulator PadR N-terminal" evidence="2">
    <location>
        <begin position="7"/>
        <end position="80"/>
    </location>
</feature>
<comment type="caution">
    <text evidence="4">The sequence shown here is derived from an EMBL/GenBank/DDBJ whole genome shotgun (WGS) entry which is preliminary data.</text>
</comment>
<feature type="domain" description="Transcription regulator PadR C-terminal" evidence="3">
    <location>
        <begin position="92"/>
        <end position="171"/>
    </location>
</feature>
<dbReference type="EMBL" id="WKKF01000001">
    <property type="protein sequence ID" value="MRX53798.1"/>
    <property type="molecule type" value="Genomic_DNA"/>
</dbReference>
<feature type="compositionally biased region" description="Basic and acidic residues" evidence="1">
    <location>
        <begin position="182"/>
        <end position="198"/>
    </location>
</feature>
<dbReference type="Gene3D" id="1.10.10.10">
    <property type="entry name" value="Winged helix-like DNA-binding domain superfamily/Winged helix DNA-binding domain"/>
    <property type="match status" value="1"/>
</dbReference>
<keyword evidence="5" id="KW-1185">Reference proteome</keyword>
<dbReference type="RefSeq" id="WP_070877370.1">
    <property type="nucleotide sequence ID" value="NZ_CAJFZX010000006.1"/>
</dbReference>
<name>A0A6I2M6P3_9BACI</name>
<evidence type="ECO:0000256" key="1">
    <source>
        <dbReference type="SAM" id="MobiDB-lite"/>
    </source>
</evidence>
<dbReference type="InterPro" id="IPR036388">
    <property type="entry name" value="WH-like_DNA-bd_sf"/>
</dbReference>
<evidence type="ECO:0000313" key="4">
    <source>
        <dbReference type="EMBL" id="MRX53798.1"/>
    </source>
</evidence>
<dbReference type="InterPro" id="IPR036390">
    <property type="entry name" value="WH_DNA-bd_sf"/>
</dbReference>
<dbReference type="SUPFAM" id="SSF46785">
    <property type="entry name" value="Winged helix' DNA-binding domain"/>
    <property type="match status" value="1"/>
</dbReference>